<evidence type="ECO:0000256" key="3">
    <source>
        <dbReference type="ARBA" id="ARBA00022833"/>
    </source>
</evidence>
<dbReference type="PROSITE" id="PS01360">
    <property type="entry name" value="ZF_MYND_1"/>
    <property type="match status" value="1"/>
</dbReference>
<evidence type="ECO:0000256" key="4">
    <source>
        <dbReference type="PROSITE-ProRule" id="PRU00134"/>
    </source>
</evidence>
<keyword evidence="2 4" id="KW-0863">Zinc-finger</keyword>
<dbReference type="PROSITE" id="PS50865">
    <property type="entry name" value="ZF_MYND_2"/>
    <property type="match status" value="1"/>
</dbReference>
<evidence type="ECO:0000313" key="7">
    <source>
        <dbReference type="EMBL" id="KAK2958696.1"/>
    </source>
</evidence>
<dbReference type="Proteomes" id="UP001281761">
    <property type="component" value="Unassembled WGS sequence"/>
</dbReference>
<evidence type="ECO:0000313" key="8">
    <source>
        <dbReference type="Proteomes" id="UP001281761"/>
    </source>
</evidence>
<keyword evidence="3" id="KW-0862">Zinc</keyword>
<organism evidence="7 8">
    <name type="scientific">Blattamonas nauphoetae</name>
    <dbReference type="NCBI Taxonomy" id="2049346"/>
    <lineage>
        <taxon>Eukaryota</taxon>
        <taxon>Metamonada</taxon>
        <taxon>Preaxostyla</taxon>
        <taxon>Oxymonadida</taxon>
        <taxon>Blattamonas</taxon>
    </lineage>
</organism>
<comment type="caution">
    <text evidence="7">The sequence shown here is derived from an EMBL/GenBank/DDBJ whole genome shotgun (WGS) entry which is preliminary data.</text>
</comment>
<dbReference type="InterPro" id="IPR052298">
    <property type="entry name" value="ZMYND10"/>
</dbReference>
<protein>
    <submittedName>
        <fullName evidence="7">Zinc finger MYND domain protein</fullName>
    </submittedName>
</protein>
<evidence type="ECO:0000256" key="5">
    <source>
        <dbReference type="SAM" id="MobiDB-lite"/>
    </source>
</evidence>
<feature type="compositionally biased region" description="Low complexity" evidence="5">
    <location>
        <begin position="438"/>
        <end position="454"/>
    </location>
</feature>
<reference evidence="7 8" key="1">
    <citation type="journal article" date="2022" name="bioRxiv">
        <title>Genomics of Preaxostyla Flagellates Illuminates Evolutionary Transitions and the Path Towards Mitochondrial Loss.</title>
        <authorList>
            <person name="Novak L.V.F."/>
            <person name="Treitli S.C."/>
            <person name="Pyrih J."/>
            <person name="Halakuc P."/>
            <person name="Pipaliya S.V."/>
            <person name="Vacek V."/>
            <person name="Brzon O."/>
            <person name="Soukal P."/>
            <person name="Eme L."/>
            <person name="Dacks J.B."/>
            <person name="Karnkowska A."/>
            <person name="Elias M."/>
            <person name="Hampl V."/>
        </authorList>
    </citation>
    <scope>NUCLEOTIDE SEQUENCE [LARGE SCALE GENOMIC DNA]</scope>
    <source>
        <strain evidence="7">NAU3</strain>
        <tissue evidence="7">Gut</tissue>
    </source>
</reference>
<keyword evidence="1" id="KW-0479">Metal-binding</keyword>
<dbReference type="EMBL" id="JARBJD010000036">
    <property type="protein sequence ID" value="KAK2958696.1"/>
    <property type="molecule type" value="Genomic_DNA"/>
</dbReference>
<keyword evidence="8" id="KW-1185">Reference proteome</keyword>
<accession>A0ABQ9Y4N7</accession>
<dbReference type="PANTHER" id="PTHR13244">
    <property type="entry name" value="ZINC FINGER MYND DOMAIN CONTAINING PROTEIN 10"/>
    <property type="match status" value="1"/>
</dbReference>
<dbReference type="Gene3D" id="6.10.140.2220">
    <property type="match status" value="1"/>
</dbReference>
<feature type="region of interest" description="Disordered" evidence="5">
    <location>
        <begin position="438"/>
        <end position="478"/>
    </location>
</feature>
<dbReference type="InterPro" id="IPR002893">
    <property type="entry name" value="Znf_MYND"/>
</dbReference>
<dbReference type="SUPFAM" id="SSF144232">
    <property type="entry name" value="HIT/MYND zinc finger-like"/>
    <property type="match status" value="1"/>
</dbReference>
<name>A0ABQ9Y4N7_9EUKA</name>
<feature type="domain" description="MYND-type" evidence="6">
    <location>
        <begin position="393"/>
        <end position="429"/>
    </location>
</feature>
<sequence length="478" mass="55390">MTSALSQPECEAYIQSLRLIPDVLSVGSEKWMKQLQIIEKINAQAHHSVMYTQPEFVPDLFQTYHEKIPVLIQNILAVELWSTLVYPKIQPAILHKSPKASLILHHEAVLLNLLEVLFYHKECAIGASDSLTELADYCYRKVASLVVRRTTDWPLSKDIKREMNLSPQEALEQQKKDVEFRIENSALNVLRFIAEYINDCPLGVMDVVLVKGDLIQLLVELIQKKPWIRTKDGKAFKFEDLSWQEIPARDKLKVTKPEATVWFSLFFLCVDRNCQIKYQWDHHKSETVKKLLPFMTETLLDQLPPLTQLKNVIHTLGITQMPDSRSTSDFLKIQAISEIRVNLMKGQNWEKIAREQERLYFDISTAQLKKELKQFSQIYDNEVYEEAAEKAKCAKCGRPADKRCSQCKSVFYCSADCQRNHWSTHKYSCKKVEPTKQSQQQASMTASTSQQNTQKKVVIEEIDDEQEKKQTDNFDDVD</sequence>
<evidence type="ECO:0000256" key="2">
    <source>
        <dbReference type="ARBA" id="ARBA00022771"/>
    </source>
</evidence>
<evidence type="ECO:0000259" key="6">
    <source>
        <dbReference type="PROSITE" id="PS50865"/>
    </source>
</evidence>
<proteinExistence type="predicted"/>
<evidence type="ECO:0000256" key="1">
    <source>
        <dbReference type="ARBA" id="ARBA00022723"/>
    </source>
</evidence>
<gene>
    <name evidence="7" type="ORF">BLNAU_6465</name>
</gene>
<dbReference type="PANTHER" id="PTHR13244:SF7">
    <property type="entry name" value="ZINC FINGER MYND DOMAIN-CONTAINING PROTEIN 10"/>
    <property type="match status" value="1"/>
</dbReference>
<dbReference type="Pfam" id="PF01753">
    <property type="entry name" value="zf-MYND"/>
    <property type="match status" value="1"/>
</dbReference>